<dbReference type="InterPro" id="IPR009057">
    <property type="entry name" value="Homeodomain-like_sf"/>
</dbReference>
<feature type="DNA-binding region" description="H-T-H motif" evidence="4">
    <location>
        <begin position="2"/>
        <end position="21"/>
    </location>
</feature>
<reference evidence="7" key="1">
    <citation type="submission" date="2016-11" db="EMBL/GenBank/DDBJ databases">
        <authorList>
            <person name="Varghese N."/>
            <person name="Submissions S."/>
        </authorList>
    </citation>
    <scope>NUCLEOTIDE SEQUENCE [LARGE SCALE GENOMIC DNA]</scope>
    <source>
        <strain evidence="7">DSM 100564</strain>
    </source>
</reference>
<accession>A0A1M6SYC7</accession>
<organism evidence="6 7">
    <name type="scientific">Shimia gijangensis</name>
    <dbReference type="NCBI Taxonomy" id="1470563"/>
    <lineage>
        <taxon>Bacteria</taxon>
        <taxon>Pseudomonadati</taxon>
        <taxon>Pseudomonadota</taxon>
        <taxon>Alphaproteobacteria</taxon>
        <taxon>Rhodobacterales</taxon>
        <taxon>Roseobacteraceae</taxon>
    </lineage>
</organism>
<dbReference type="PANTHER" id="PTHR47506">
    <property type="entry name" value="TRANSCRIPTIONAL REGULATORY PROTEIN"/>
    <property type="match status" value="1"/>
</dbReference>
<evidence type="ECO:0000313" key="7">
    <source>
        <dbReference type="Proteomes" id="UP000183982"/>
    </source>
</evidence>
<evidence type="ECO:0000256" key="4">
    <source>
        <dbReference type="PROSITE-ProRule" id="PRU00335"/>
    </source>
</evidence>
<protein>
    <submittedName>
        <fullName evidence="6">Transcriptional regulator, TetR family</fullName>
    </submittedName>
</protein>
<dbReference type="STRING" id="1470563.SAMN05444000_13317"/>
<dbReference type="PANTHER" id="PTHR47506:SF6">
    <property type="entry name" value="HTH-TYPE TRANSCRIPTIONAL REPRESSOR NEMR"/>
    <property type="match status" value="1"/>
</dbReference>
<evidence type="ECO:0000256" key="3">
    <source>
        <dbReference type="ARBA" id="ARBA00023163"/>
    </source>
</evidence>
<dbReference type="InterPro" id="IPR001647">
    <property type="entry name" value="HTH_TetR"/>
</dbReference>
<keyword evidence="2 4" id="KW-0238">DNA-binding</keyword>
<dbReference type="Pfam" id="PF00440">
    <property type="entry name" value="TetR_N"/>
    <property type="match status" value="1"/>
</dbReference>
<evidence type="ECO:0000256" key="2">
    <source>
        <dbReference type="ARBA" id="ARBA00023125"/>
    </source>
</evidence>
<name>A0A1M6SYC7_9RHOB</name>
<dbReference type="AlphaFoldDB" id="A0A1M6SYC7"/>
<keyword evidence="7" id="KW-1185">Reference proteome</keyword>
<proteinExistence type="predicted"/>
<feature type="domain" description="HTH tetR-type" evidence="5">
    <location>
        <begin position="1"/>
        <end position="39"/>
    </location>
</feature>
<dbReference type="SUPFAM" id="SSF46689">
    <property type="entry name" value="Homeodomain-like"/>
    <property type="match status" value="1"/>
</dbReference>
<dbReference type="Proteomes" id="UP000183982">
    <property type="component" value="Unassembled WGS sequence"/>
</dbReference>
<dbReference type="EMBL" id="FQZQ01000033">
    <property type="protein sequence ID" value="SHK49679.1"/>
    <property type="molecule type" value="Genomic_DNA"/>
</dbReference>
<evidence type="ECO:0000259" key="5">
    <source>
        <dbReference type="PROSITE" id="PS50977"/>
    </source>
</evidence>
<dbReference type="InterPro" id="IPR036271">
    <property type="entry name" value="Tet_transcr_reg_TetR-rel_C_sf"/>
</dbReference>
<gene>
    <name evidence="6" type="ORF">SAMN05444000_13317</name>
</gene>
<dbReference type="GO" id="GO:0003677">
    <property type="term" value="F:DNA binding"/>
    <property type="evidence" value="ECO:0007669"/>
    <property type="project" value="UniProtKB-UniRule"/>
</dbReference>
<dbReference type="PROSITE" id="PS50977">
    <property type="entry name" value="HTH_TETR_2"/>
    <property type="match status" value="1"/>
</dbReference>
<dbReference type="Pfam" id="PF16925">
    <property type="entry name" value="TetR_C_13"/>
    <property type="match status" value="1"/>
</dbReference>
<keyword evidence="1" id="KW-0805">Transcription regulation</keyword>
<sequence length="177" mass="19725">MGLNELLKSASVPKGSFYHYFSSKEDFGSQLLEQYLTQYLLRLDEILSVDGPDARARLMHYWSLWISTQTSGDACAQCLIVKIGAEISDVSDEMRSILERGTRQIGARLSQAIVDGQADHSISYTVQPALLGLALYEMWLGASLIAKLSRTRDPFLNAMKTTELMLPPPSQNPKEKP</sequence>
<evidence type="ECO:0000313" key="6">
    <source>
        <dbReference type="EMBL" id="SHK49679.1"/>
    </source>
</evidence>
<evidence type="ECO:0000256" key="1">
    <source>
        <dbReference type="ARBA" id="ARBA00023015"/>
    </source>
</evidence>
<dbReference type="Gene3D" id="1.10.357.10">
    <property type="entry name" value="Tetracycline Repressor, domain 2"/>
    <property type="match status" value="1"/>
</dbReference>
<keyword evidence="3" id="KW-0804">Transcription</keyword>
<dbReference type="InterPro" id="IPR011075">
    <property type="entry name" value="TetR_C"/>
</dbReference>
<dbReference type="SUPFAM" id="SSF48498">
    <property type="entry name" value="Tetracyclin repressor-like, C-terminal domain"/>
    <property type="match status" value="1"/>
</dbReference>